<dbReference type="SMART" id="SM00852">
    <property type="entry name" value="MoCF_biosynth"/>
    <property type="match status" value="1"/>
</dbReference>
<dbReference type="RefSeq" id="WP_101694192.1">
    <property type="nucleotide sequence ID" value="NZ_JAAITX010000009.1"/>
</dbReference>
<feature type="domain" description="MoaB/Mog" evidence="3">
    <location>
        <begin position="4"/>
        <end position="148"/>
    </location>
</feature>
<dbReference type="EMBL" id="JAAIUO010000009">
    <property type="protein sequence ID" value="NSK15434.1"/>
    <property type="molecule type" value="Genomic_DNA"/>
</dbReference>
<dbReference type="Pfam" id="PF00994">
    <property type="entry name" value="MoCF_biosynth"/>
    <property type="match status" value="1"/>
</dbReference>
<reference evidence="6 7" key="1">
    <citation type="journal article" date="2020" name="Cell Host Microbe">
        <title>Functional and Genomic Variation between Human-Derived Isolates of Lachnospiraceae Reveals Inter- and Intra-Species Diversity.</title>
        <authorList>
            <person name="Sorbara M.T."/>
            <person name="Littmann E.R."/>
            <person name="Fontana E."/>
            <person name="Moody T.U."/>
            <person name="Kohout C.E."/>
            <person name="Gjonbalaj M."/>
            <person name="Eaton V."/>
            <person name="Seok R."/>
            <person name="Leiner I.M."/>
            <person name="Pamer E.G."/>
        </authorList>
    </citation>
    <scope>NUCLEOTIDE SEQUENCE [LARGE SCALE GENOMIC DNA]</scope>
    <source>
        <strain evidence="5 6">MSK.17.11</strain>
        <strain evidence="4 7">MSK.17.38</strain>
    </source>
</reference>
<proteinExistence type="predicted"/>
<protein>
    <submittedName>
        <fullName evidence="5">MogA/MoaB family molybdenum cofactor biosynthesis protein</fullName>
    </submittedName>
</protein>
<dbReference type="Gene3D" id="3.40.980.10">
    <property type="entry name" value="MoaB/Mog-like domain"/>
    <property type="match status" value="1"/>
</dbReference>
<dbReference type="Proteomes" id="UP000701680">
    <property type="component" value="Unassembled WGS sequence"/>
</dbReference>
<dbReference type="EMBL" id="JAAITX010000009">
    <property type="protein sequence ID" value="NVH59163.1"/>
    <property type="molecule type" value="Genomic_DNA"/>
</dbReference>
<dbReference type="InterPro" id="IPR001453">
    <property type="entry name" value="MoaB/Mog_dom"/>
</dbReference>
<evidence type="ECO:0000256" key="2">
    <source>
        <dbReference type="ARBA" id="ARBA00023150"/>
    </source>
</evidence>
<dbReference type="PANTHER" id="PTHR43764">
    <property type="entry name" value="MOLYBDENUM COFACTOR BIOSYNTHESIS"/>
    <property type="match status" value="1"/>
</dbReference>
<comment type="caution">
    <text evidence="5">The sequence shown here is derived from an EMBL/GenBank/DDBJ whole genome shotgun (WGS) entry which is preliminary data.</text>
</comment>
<evidence type="ECO:0000313" key="5">
    <source>
        <dbReference type="EMBL" id="NVH59163.1"/>
    </source>
</evidence>
<dbReference type="NCBIfam" id="TIGR00177">
    <property type="entry name" value="molyb_syn"/>
    <property type="match status" value="1"/>
</dbReference>
<dbReference type="InterPro" id="IPR051920">
    <property type="entry name" value="MPT_Adenylyltrnsfr/MoaC-Rel"/>
</dbReference>
<dbReference type="CDD" id="cd00886">
    <property type="entry name" value="MogA_MoaB"/>
    <property type="match status" value="1"/>
</dbReference>
<evidence type="ECO:0000259" key="3">
    <source>
        <dbReference type="SMART" id="SM00852"/>
    </source>
</evidence>
<dbReference type="AlphaFoldDB" id="A0A850HVT2"/>
<evidence type="ECO:0000313" key="6">
    <source>
        <dbReference type="Proteomes" id="UP000528555"/>
    </source>
</evidence>
<keyword evidence="2" id="KW-0501">Molybdenum cofactor biosynthesis</keyword>
<dbReference type="SUPFAM" id="SSF53218">
    <property type="entry name" value="Molybdenum cofactor biosynthesis proteins"/>
    <property type="match status" value="1"/>
</dbReference>
<evidence type="ECO:0000256" key="1">
    <source>
        <dbReference type="ARBA" id="ARBA00005046"/>
    </source>
</evidence>
<organism evidence="5 6">
    <name type="scientific">Dorea phocaeensis</name>
    <dbReference type="NCBI Taxonomy" id="2040291"/>
    <lineage>
        <taxon>Bacteria</taxon>
        <taxon>Bacillati</taxon>
        <taxon>Bacillota</taxon>
        <taxon>Clostridia</taxon>
        <taxon>Lachnospirales</taxon>
        <taxon>Lachnospiraceae</taxon>
        <taxon>Dorea</taxon>
    </lineage>
</organism>
<dbReference type="Proteomes" id="UP000528555">
    <property type="component" value="Unassembled WGS sequence"/>
</dbReference>
<name>A0A850HVT2_9FIRM</name>
<gene>
    <name evidence="5" type="ORF">G5A66_11075</name>
    <name evidence="4" type="ORF">G5A75_11325</name>
</gene>
<dbReference type="OrthoDB" id="9784492at2"/>
<reference evidence="5" key="2">
    <citation type="submission" date="2020-02" db="EMBL/GenBank/DDBJ databases">
        <authorList>
            <person name="Littmann E."/>
            <person name="Sorbara M."/>
        </authorList>
    </citation>
    <scope>NUCLEOTIDE SEQUENCE</scope>
    <source>
        <strain evidence="5">MSK.17.11</strain>
        <strain evidence="4">MSK.17.38</strain>
    </source>
</reference>
<sequence length="156" mass="17067">MRVAIITANTEIYRETEADESGAVIREMMKEAGWDIVFQKALPLDRKVLGTVMQRMADGHLTDLILTTGGAGCKPQDCTPEATKDIIDREVPGIPEAMRAHTMNLTMRSMLNRGTAGIRGDVLIINLPGKAKAVKADLRYLLPELNHAVEVVKGDV</sequence>
<keyword evidence="6" id="KW-1185">Reference proteome</keyword>
<dbReference type="GO" id="GO:0006777">
    <property type="term" value="P:Mo-molybdopterin cofactor biosynthetic process"/>
    <property type="evidence" value="ECO:0007669"/>
    <property type="project" value="UniProtKB-KW"/>
</dbReference>
<evidence type="ECO:0000313" key="4">
    <source>
        <dbReference type="EMBL" id="NSK15434.1"/>
    </source>
</evidence>
<evidence type="ECO:0000313" key="7">
    <source>
        <dbReference type="Proteomes" id="UP000701680"/>
    </source>
</evidence>
<dbReference type="PANTHER" id="PTHR43764:SF1">
    <property type="entry name" value="MOLYBDOPTERIN MOLYBDOTRANSFERASE"/>
    <property type="match status" value="1"/>
</dbReference>
<dbReference type="InterPro" id="IPR036425">
    <property type="entry name" value="MoaB/Mog-like_dom_sf"/>
</dbReference>
<comment type="pathway">
    <text evidence="1">Cofactor biosynthesis; molybdopterin biosynthesis.</text>
</comment>
<accession>A0A850HVT2</accession>